<dbReference type="PRINTS" id="PR00722">
    <property type="entry name" value="CHYMOTRYPSIN"/>
</dbReference>
<dbReference type="GO" id="GO:0006508">
    <property type="term" value="P:proteolysis"/>
    <property type="evidence" value="ECO:0007669"/>
    <property type="project" value="UniProtKB-KW"/>
</dbReference>
<dbReference type="Pfam" id="PF00089">
    <property type="entry name" value="Trypsin"/>
    <property type="match status" value="1"/>
</dbReference>
<dbReference type="GO" id="GO:0004252">
    <property type="term" value="F:serine-type endopeptidase activity"/>
    <property type="evidence" value="ECO:0007669"/>
    <property type="project" value="InterPro"/>
</dbReference>
<dbReference type="SMART" id="SM00020">
    <property type="entry name" value="Tryp_SPc"/>
    <property type="match status" value="1"/>
</dbReference>
<dbReference type="PROSITE" id="PS00135">
    <property type="entry name" value="TRYPSIN_SER"/>
    <property type="match status" value="1"/>
</dbReference>
<dbReference type="PANTHER" id="PTHR24250">
    <property type="entry name" value="CHYMOTRYPSIN-RELATED"/>
    <property type="match status" value="1"/>
</dbReference>
<dbReference type="InterPro" id="IPR018114">
    <property type="entry name" value="TRYPSIN_HIS"/>
</dbReference>
<dbReference type="FunFam" id="2.40.10.10:FF:000034">
    <property type="entry name" value="Eupolytin"/>
    <property type="match status" value="1"/>
</dbReference>
<reference evidence="6" key="1">
    <citation type="submission" date="2019-08" db="EMBL/GenBank/DDBJ databases">
        <title>The improved chromosome-level genome for the pearl oyster Pinctada fucata martensii using PacBio sequencing and Hi-C.</title>
        <authorList>
            <person name="Zheng Z."/>
        </authorList>
    </citation>
    <scope>NUCLEOTIDE SEQUENCE</scope>
    <source>
        <strain evidence="6">ZZ-2019</strain>
        <tissue evidence="6">Adductor muscle</tissue>
    </source>
</reference>
<proteinExistence type="predicted"/>
<dbReference type="InterPro" id="IPR001314">
    <property type="entry name" value="Peptidase_S1A"/>
</dbReference>
<evidence type="ECO:0000256" key="3">
    <source>
        <dbReference type="ARBA" id="ARBA00023157"/>
    </source>
</evidence>
<dbReference type="InterPro" id="IPR033116">
    <property type="entry name" value="TRYPSIN_SER"/>
</dbReference>
<evidence type="ECO:0000259" key="5">
    <source>
        <dbReference type="PROSITE" id="PS50240"/>
    </source>
</evidence>
<dbReference type="InterPro" id="IPR043504">
    <property type="entry name" value="Peptidase_S1_PA_chymotrypsin"/>
</dbReference>
<keyword evidence="7" id="KW-1185">Reference proteome</keyword>
<accession>A0AA88YJ30</accession>
<comment type="caution">
    <text evidence="6">The sequence shown here is derived from an EMBL/GenBank/DDBJ whole genome shotgun (WGS) entry which is preliminary data.</text>
</comment>
<dbReference type="SUPFAM" id="SSF50494">
    <property type="entry name" value="Trypsin-like serine proteases"/>
    <property type="match status" value="1"/>
</dbReference>
<dbReference type="InterPro" id="IPR001254">
    <property type="entry name" value="Trypsin_dom"/>
</dbReference>
<sequence>MAVPKVAFPNADLIANSKGIQHPSQKLIEEARMGESRIVGGSDAKISNHPWQVSLQGSTGNHFCGASLVHTRWLVTAAHCVDGARPSQIKAKLGTTNFNDGGITMDITRIIMHRNYNKGSGTYPNDIALLELEADVATGANIQTITMAEGSEYFENENCVISGWGLTDSGGSVSSTLQAVSMTVMSKSNCQSRWGSSSIIDSHVCVHKGYGTSACMGDSGGPLVCRNNILVGATSWGSSTCSGDLPSVYTRISSFRSWIRDEAGI</sequence>
<protein>
    <recommendedName>
        <fullName evidence="5">Peptidase S1 domain-containing protein</fullName>
    </recommendedName>
</protein>
<dbReference type="Gene3D" id="2.40.10.10">
    <property type="entry name" value="Trypsin-like serine proteases"/>
    <property type="match status" value="1"/>
</dbReference>
<evidence type="ECO:0000256" key="4">
    <source>
        <dbReference type="RuleBase" id="RU363034"/>
    </source>
</evidence>
<feature type="domain" description="Peptidase S1" evidence="5">
    <location>
        <begin position="38"/>
        <end position="264"/>
    </location>
</feature>
<organism evidence="6 7">
    <name type="scientific">Pinctada imbricata</name>
    <name type="common">Atlantic pearl-oyster</name>
    <name type="synonym">Pinctada martensii</name>
    <dbReference type="NCBI Taxonomy" id="66713"/>
    <lineage>
        <taxon>Eukaryota</taxon>
        <taxon>Metazoa</taxon>
        <taxon>Spiralia</taxon>
        <taxon>Lophotrochozoa</taxon>
        <taxon>Mollusca</taxon>
        <taxon>Bivalvia</taxon>
        <taxon>Autobranchia</taxon>
        <taxon>Pteriomorphia</taxon>
        <taxon>Pterioida</taxon>
        <taxon>Pterioidea</taxon>
        <taxon>Pteriidae</taxon>
        <taxon>Pinctada</taxon>
    </lineage>
</organism>
<dbReference type="CDD" id="cd00190">
    <property type="entry name" value="Tryp_SPc"/>
    <property type="match status" value="1"/>
</dbReference>
<dbReference type="AlphaFoldDB" id="A0AA88YJ30"/>
<keyword evidence="4" id="KW-0720">Serine protease</keyword>
<dbReference type="EMBL" id="VSWD01000003">
    <property type="protein sequence ID" value="KAK3106139.1"/>
    <property type="molecule type" value="Genomic_DNA"/>
</dbReference>
<evidence type="ECO:0000256" key="2">
    <source>
        <dbReference type="ARBA" id="ARBA00022801"/>
    </source>
</evidence>
<dbReference type="PROSITE" id="PS50240">
    <property type="entry name" value="TRYPSIN_DOM"/>
    <property type="match status" value="1"/>
</dbReference>
<name>A0AA88YJ30_PINIB</name>
<keyword evidence="2 4" id="KW-0378">Hydrolase</keyword>
<gene>
    <name evidence="6" type="ORF">FSP39_013544</name>
</gene>
<dbReference type="PROSITE" id="PS00134">
    <property type="entry name" value="TRYPSIN_HIS"/>
    <property type="match status" value="1"/>
</dbReference>
<dbReference type="PANTHER" id="PTHR24250:SF50">
    <property type="entry name" value="PEPTIDASE S1 DOMAIN-CONTAINING PROTEIN"/>
    <property type="match status" value="1"/>
</dbReference>
<evidence type="ECO:0000313" key="7">
    <source>
        <dbReference type="Proteomes" id="UP001186944"/>
    </source>
</evidence>
<dbReference type="Proteomes" id="UP001186944">
    <property type="component" value="Unassembled WGS sequence"/>
</dbReference>
<keyword evidence="1 4" id="KW-0645">Protease</keyword>
<evidence type="ECO:0000256" key="1">
    <source>
        <dbReference type="ARBA" id="ARBA00022670"/>
    </source>
</evidence>
<keyword evidence="3" id="KW-1015">Disulfide bond</keyword>
<evidence type="ECO:0000313" key="6">
    <source>
        <dbReference type="EMBL" id="KAK3106139.1"/>
    </source>
</evidence>
<dbReference type="InterPro" id="IPR009003">
    <property type="entry name" value="Peptidase_S1_PA"/>
</dbReference>